<proteinExistence type="predicted"/>
<protein>
    <submittedName>
        <fullName evidence="2">Uncharacterized protein</fullName>
    </submittedName>
</protein>
<dbReference type="EMBL" id="JACHJE010000006">
    <property type="protein sequence ID" value="MBB5126365.1"/>
    <property type="molecule type" value="Genomic_DNA"/>
</dbReference>
<accession>A0A7W8F9N1</accession>
<organism evidence="2 3">
    <name type="scientific">Streptomyces griseoloalbus</name>
    <dbReference type="NCBI Taxonomy" id="67303"/>
    <lineage>
        <taxon>Bacteria</taxon>
        <taxon>Bacillati</taxon>
        <taxon>Actinomycetota</taxon>
        <taxon>Actinomycetes</taxon>
        <taxon>Kitasatosporales</taxon>
        <taxon>Streptomycetaceae</taxon>
        <taxon>Streptomyces</taxon>
    </lineage>
</organism>
<sequence>MNGPAGRDLTHRKTQPAQAAGTLRHIAALAEVLPYEGTFLARYPHDLRSVAARPTFSANRTACSSWNGYPRSRQWRQVISDTSSTRPDGLPLHPGGVSKDMPHPHESLVLWGILLVSMLLLRLAARDLFALNARHRLAHLAARWVHFQRGDSSDGERSSWARSLVSLAEASAASRSRSRRPKQGTKPQVDEPSRMGGTAHRVSAHTPHARVRRFTTLLTCRRGAHELRTPTPPGGCGWRPVRAPGAAVPWTSL</sequence>
<gene>
    <name evidence="2" type="ORF">FHS32_003102</name>
</gene>
<evidence type="ECO:0000313" key="3">
    <source>
        <dbReference type="Proteomes" id="UP000568022"/>
    </source>
</evidence>
<feature type="region of interest" description="Disordered" evidence="1">
    <location>
        <begin position="171"/>
        <end position="206"/>
    </location>
</feature>
<name>A0A7W8F9N1_9ACTN</name>
<evidence type="ECO:0000313" key="2">
    <source>
        <dbReference type="EMBL" id="MBB5126365.1"/>
    </source>
</evidence>
<keyword evidence="3" id="KW-1185">Reference proteome</keyword>
<dbReference type="AlphaFoldDB" id="A0A7W8F9N1"/>
<dbReference type="Proteomes" id="UP000568022">
    <property type="component" value="Unassembled WGS sequence"/>
</dbReference>
<evidence type="ECO:0000256" key="1">
    <source>
        <dbReference type="SAM" id="MobiDB-lite"/>
    </source>
</evidence>
<reference evidence="2 3" key="1">
    <citation type="submission" date="2020-08" db="EMBL/GenBank/DDBJ databases">
        <title>Genomic Encyclopedia of Type Strains, Phase III (KMG-III): the genomes of soil and plant-associated and newly described type strains.</title>
        <authorList>
            <person name="Whitman W."/>
        </authorList>
    </citation>
    <scope>NUCLEOTIDE SEQUENCE [LARGE SCALE GENOMIC DNA]</scope>
    <source>
        <strain evidence="2 3">CECT 3226</strain>
    </source>
</reference>
<comment type="caution">
    <text evidence="2">The sequence shown here is derived from an EMBL/GenBank/DDBJ whole genome shotgun (WGS) entry which is preliminary data.</text>
</comment>